<dbReference type="Pfam" id="PF02187">
    <property type="entry name" value="GAS2"/>
    <property type="match status" value="1"/>
</dbReference>
<dbReference type="Gene3D" id="3.30.920.20">
    <property type="entry name" value="Gas2-like domain"/>
    <property type="match status" value="1"/>
</dbReference>
<comment type="caution">
    <text evidence="6">The sequence shown here is derived from an EMBL/GenBank/DDBJ whole genome shotgun (WGS) entry which is preliminary data.</text>
</comment>
<evidence type="ECO:0000256" key="4">
    <source>
        <dbReference type="SAM" id="MobiDB-lite"/>
    </source>
</evidence>
<dbReference type="OrthoDB" id="5409589at2759"/>
<feature type="region of interest" description="Disordered" evidence="4">
    <location>
        <begin position="634"/>
        <end position="806"/>
    </location>
</feature>
<dbReference type="STRING" id="42251.A0A2T6ZL50"/>
<name>A0A2T6ZL50_TUBBO</name>
<feature type="compositionally biased region" description="Polar residues" evidence="4">
    <location>
        <begin position="698"/>
        <end position="716"/>
    </location>
</feature>
<dbReference type="GO" id="GO:0005856">
    <property type="term" value="C:cytoskeleton"/>
    <property type="evidence" value="ECO:0007669"/>
    <property type="project" value="UniProtKB-SubCell"/>
</dbReference>
<feature type="region of interest" description="Disordered" evidence="4">
    <location>
        <begin position="511"/>
        <end position="531"/>
    </location>
</feature>
<dbReference type="PROSITE" id="PS51460">
    <property type="entry name" value="GAR"/>
    <property type="match status" value="1"/>
</dbReference>
<feature type="compositionally biased region" description="Basic and acidic residues" evidence="4">
    <location>
        <begin position="147"/>
        <end position="164"/>
    </location>
</feature>
<dbReference type="InterPro" id="IPR003108">
    <property type="entry name" value="GAR_dom"/>
</dbReference>
<keyword evidence="3" id="KW-0206">Cytoskeleton</keyword>
<protein>
    <recommendedName>
        <fullName evidence="5">GAR domain-containing protein</fullName>
    </recommendedName>
</protein>
<feature type="compositionally biased region" description="Basic and acidic residues" evidence="4">
    <location>
        <begin position="634"/>
        <end position="660"/>
    </location>
</feature>
<evidence type="ECO:0000256" key="3">
    <source>
        <dbReference type="ARBA" id="ARBA00023212"/>
    </source>
</evidence>
<feature type="compositionally biased region" description="Polar residues" evidence="4">
    <location>
        <begin position="782"/>
        <end position="802"/>
    </location>
</feature>
<feature type="region of interest" description="Disordered" evidence="4">
    <location>
        <begin position="134"/>
        <end position="283"/>
    </location>
</feature>
<evidence type="ECO:0000313" key="6">
    <source>
        <dbReference type="EMBL" id="PUU76220.1"/>
    </source>
</evidence>
<dbReference type="AlphaFoldDB" id="A0A2T6ZL50"/>
<reference evidence="6 7" key="1">
    <citation type="submission" date="2017-04" db="EMBL/GenBank/DDBJ databases">
        <title>Draft genome sequence of Tuber borchii Vittad., a whitish edible truffle.</title>
        <authorList>
            <consortium name="DOE Joint Genome Institute"/>
            <person name="Murat C."/>
            <person name="Kuo A."/>
            <person name="Barry K.W."/>
            <person name="Clum A."/>
            <person name="Dockter R.B."/>
            <person name="Fauchery L."/>
            <person name="Iotti M."/>
            <person name="Kohler A."/>
            <person name="Labutti K."/>
            <person name="Lindquist E.A."/>
            <person name="Lipzen A."/>
            <person name="Ohm R.A."/>
            <person name="Wang M."/>
            <person name="Grigoriev I.V."/>
            <person name="Zambonelli A."/>
            <person name="Martin F.M."/>
        </authorList>
    </citation>
    <scope>NUCLEOTIDE SEQUENCE [LARGE SCALE GENOMIC DNA]</scope>
    <source>
        <strain evidence="6 7">Tbo3840</strain>
    </source>
</reference>
<feature type="compositionally biased region" description="Acidic residues" evidence="4">
    <location>
        <begin position="269"/>
        <end position="283"/>
    </location>
</feature>
<feature type="domain" description="GAR" evidence="5">
    <location>
        <begin position="956"/>
        <end position="1034"/>
    </location>
</feature>
<feature type="compositionally biased region" description="Basic and acidic residues" evidence="4">
    <location>
        <begin position="247"/>
        <end position="268"/>
    </location>
</feature>
<dbReference type="GO" id="GO:0008017">
    <property type="term" value="F:microtubule binding"/>
    <property type="evidence" value="ECO:0007669"/>
    <property type="project" value="InterPro"/>
</dbReference>
<dbReference type="InterPro" id="IPR036534">
    <property type="entry name" value="GAR_dom_sf"/>
</dbReference>
<sequence length="1056" mass="116170">MFYPRRTTSSHNPYAPSTSLPLSPHSTSFPSLETSAAITNSHYYRPARSAISSSTHSSTRTSRQFRVQSLLPTDPLLCNLTPGTIIRLSTSGDVDFEPGEKEGSLRAAEGIVKVNEWLGEVEGWNREWRRTYRESKDTGDGYLPPAERPEKRRKIGMDSIREEEGGAMLDSSKPVRRGPFSKDNGTGESGGGIVKGERPEVGAVESPKPQTNSPSLKLGGEPLTPYQSKMQRQRVAEVDNGLTLVDGRSEPDQILDKPVERIGAKEGRDGEEEEGEEDDQEDELEECAEYWGSLKRSIVQGYETRIEVIKSEIEKLGVDGLKDRVLADCDSPADLLTDSSAIMATTTLQLLPPLSRLTKLLSIWASRIAILRIVPVFLRSLQIARDALEAGYTAITHPSINPESGSLDGDWRGLAKESYTPMQETITQKVATAGMLMDTMLDALEGHEDVLPEKWIGELEDVEEGVGRWEMDGERVVLQGRLRHEEMIITKLAEEKVKTLEPEARKVAELGARRRAEEQEPAEKARPELEAEKAAEAKRLLRAEEAAQKEKAAELERLAEVERQCLDAQPHEEESAAAKALEERRVIEAERAAVVEAARQVFVREQGGFDDKKFQELDRQRQLAEDEQVRLADMASAEREKAREAKQQRKRETEEERVKVETSGFSSPTGLGETVEQGMLPIELSEKVKRKISRDPTRATSVSKNRSVAPRSSTPTLGKALAKDQKEKFTLGLSSSAPGTTAGYKRPTSRAEARFSGRQGNRPASRGQEFRSPSKVPDNKTARPSSQAGPSTPVGPNSSTPAGTPAPAIRAVQRLRCDTVSTTGADSVDGDDSRRFFLENTQEMNNSDLAKAPKLQVAMRRARQPSDFTSIPTPEKSPRFNKSSCVAEGSSLVLPTTPMLQVDLDDRINEILGSLSSKVHLTASNLQTLSESTKPLPLINPLDLSPTGIQGPLSVESSSSIASEVPSYVRASARKHSLSSPGDIKLYHLHLTDGQAPIKLYIRLVGENGERVMVRVGGGWADLAEYLKEYVAHHGLKKGCYESPIARENLYERGGT</sequence>
<keyword evidence="2" id="KW-0963">Cytoplasm</keyword>
<feature type="region of interest" description="Disordered" evidence="4">
    <location>
        <begin position="864"/>
        <end position="883"/>
    </location>
</feature>
<gene>
    <name evidence="6" type="ORF">B9Z19DRAFT_1066806</name>
</gene>
<evidence type="ECO:0000259" key="5">
    <source>
        <dbReference type="PROSITE" id="PS51460"/>
    </source>
</evidence>
<dbReference type="EMBL" id="NESQ01000196">
    <property type="protein sequence ID" value="PUU76220.1"/>
    <property type="molecule type" value="Genomic_DNA"/>
</dbReference>
<feature type="region of interest" description="Disordered" evidence="4">
    <location>
        <begin position="1"/>
        <end position="26"/>
    </location>
</feature>
<evidence type="ECO:0000256" key="1">
    <source>
        <dbReference type="ARBA" id="ARBA00004245"/>
    </source>
</evidence>
<proteinExistence type="predicted"/>
<comment type="subcellular location">
    <subcellularLocation>
        <location evidence="1">Cytoplasm</location>
        <location evidence="1">Cytoskeleton</location>
    </subcellularLocation>
</comment>
<evidence type="ECO:0000313" key="7">
    <source>
        <dbReference type="Proteomes" id="UP000244722"/>
    </source>
</evidence>
<dbReference type="Proteomes" id="UP000244722">
    <property type="component" value="Unassembled WGS sequence"/>
</dbReference>
<evidence type="ECO:0000256" key="2">
    <source>
        <dbReference type="ARBA" id="ARBA00022490"/>
    </source>
</evidence>
<dbReference type="SUPFAM" id="SSF143575">
    <property type="entry name" value="GAS2 domain-like"/>
    <property type="match status" value="1"/>
</dbReference>
<organism evidence="6 7">
    <name type="scientific">Tuber borchii</name>
    <name type="common">White truffle</name>
    <dbReference type="NCBI Taxonomy" id="42251"/>
    <lineage>
        <taxon>Eukaryota</taxon>
        <taxon>Fungi</taxon>
        <taxon>Dikarya</taxon>
        <taxon>Ascomycota</taxon>
        <taxon>Pezizomycotina</taxon>
        <taxon>Pezizomycetes</taxon>
        <taxon>Pezizales</taxon>
        <taxon>Tuberaceae</taxon>
        <taxon>Tuber</taxon>
    </lineage>
</organism>
<feature type="compositionally biased region" description="Low complexity" evidence="4">
    <location>
        <begin position="16"/>
        <end position="26"/>
    </location>
</feature>
<keyword evidence="7" id="KW-1185">Reference proteome</keyword>
<feature type="compositionally biased region" description="Polar residues" evidence="4">
    <location>
        <begin position="1"/>
        <end position="12"/>
    </location>
</feature>
<accession>A0A2T6ZL50</accession>